<sequence>GFSTPLLVAFFGTANLLLLSALGLVACLLLLRMALRAFAATLPTTHDPASTDHATPASGIWGLLQQRYLVLIFLTYMLLVLTYYCVDFLFLVETKQHYKSEAELANFLGPFSGTVEAMTFLGRTFLSGRVMNRYGLRGGLLAHPVLLTFYIVAIAVVSTTLGSSGLLFGLVALTKLSDEVLWSSLTDPSCLLLYQPLRAQQRFAAQVAVQGIFAPLAVALAGLMLLLIGSGDTLNPVALLLLVLPILAASMLMAVLVSRGYVSALTNALTRRTLEGTALSLDDSASRAVLQQKLQSPYTGEVLYALDMLDRLDHQALAPSLAMLLAHPEAAVRQDVLQRIERGRVSSALVAVRQRAMQESAPQVRAAALRAWCSLGEPDMVTQLAPLVHTAAPAVQVGAMVGLLQYGGLEGVLVAGERLLAMAQAPEPLLRQTAAQVLGEVGVRHFYQPLLSLLHDSHPEVRRAALGAAGRVQNPHLWPQVVAQLTDPMVCQAAVSALSAGGTAVLPDLAAAYTASTASQALRIRIARLCGRMRHQAAIAFLLEHLDRADSAVRSSLLASLSLCGYRPHAADLPRFQQCLKDEIAAATWTLAALADIGDSAPVALLRRALEYALEQIRRRLFFYLSFLYEAEA</sequence>
<feature type="transmembrane region" description="Helical" evidence="1">
    <location>
        <begin position="147"/>
        <end position="173"/>
    </location>
</feature>
<feature type="non-terminal residue" evidence="2">
    <location>
        <position position="633"/>
    </location>
</feature>
<organism evidence="2 3">
    <name type="scientific">Tectimicrobiota bacterium</name>
    <dbReference type="NCBI Taxonomy" id="2528274"/>
    <lineage>
        <taxon>Bacteria</taxon>
        <taxon>Pseudomonadati</taxon>
        <taxon>Nitrospinota/Tectimicrobiota group</taxon>
        <taxon>Candidatus Tectimicrobiota</taxon>
    </lineage>
</organism>
<dbReference type="InterPro" id="IPR004155">
    <property type="entry name" value="PBS_lyase_HEAT"/>
</dbReference>
<comment type="caution">
    <text evidence="2">The sequence shown here is derived from an EMBL/GenBank/DDBJ whole genome shotgun (WGS) entry which is preliminary data.</text>
</comment>
<dbReference type="Proteomes" id="UP000712673">
    <property type="component" value="Unassembled WGS sequence"/>
</dbReference>
<proteinExistence type="predicted"/>
<accession>A0A937W8J1</accession>
<feature type="transmembrane region" description="Helical" evidence="1">
    <location>
        <begin position="6"/>
        <end position="31"/>
    </location>
</feature>
<evidence type="ECO:0008006" key="4">
    <source>
        <dbReference type="Google" id="ProtNLM"/>
    </source>
</evidence>
<feature type="non-terminal residue" evidence="2">
    <location>
        <position position="1"/>
    </location>
</feature>
<keyword evidence="1" id="KW-0812">Transmembrane</keyword>
<feature type="transmembrane region" description="Helical" evidence="1">
    <location>
        <begin position="239"/>
        <end position="262"/>
    </location>
</feature>
<name>A0A937W8J1_UNCTE</name>
<feature type="transmembrane region" description="Helical" evidence="1">
    <location>
        <begin position="203"/>
        <end position="227"/>
    </location>
</feature>
<gene>
    <name evidence="2" type="ORF">FJZ47_24610</name>
</gene>
<reference evidence="2" key="1">
    <citation type="submission" date="2019-03" db="EMBL/GenBank/DDBJ databases">
        <title>Lake Tanganyika Metagenome-Assembled Genomes (MAGs).</title>
        <authorList>
            <person name="Tran P."/>
        </authorList>
    </citation>
    <scope>NUCLEOTIDE SEQUENCE</scope>
    <source>
        <strain evidence="2">K_DeepCast_65m_m2_066</strain>
    </source>
</reference>
<dbReference type="SMART" id="SM00567">
    <property type="entry name" value="EZ_HEAT"/>
    <property type="match status" value="4"/>
</dbReference>
<dbReference type="InterPro" id="IPR011989">
    <property type="entry name" value="ARM-like"/>
</dbReference>
<evidence type="ECO:0000313" key="3">
    <source>
        <dbReference type="Proteomes" id="UP000712673"/>
    </source>
</evidence>
<dbReference type="Gene3D" id="1.25.10.10">
    <property type="entry name" value="Leucine-rich Repeat Variant"/>
    <property type="match status" value="2"/>
</dbReference>
<feature type="transmembrane region" description="Helical" evidence="1">
    <location>
        <begin position="68"/>
        <end position="92"/>
    </location>
</feature>
<evidence type="ECO:0000313" key="2">
    <source>
        <dbReference type="EMBL" id="MBM3226961.1"/>
    </source>
</evidence>
<dbReference type="SUPFAM" id="SSF48371">
    <property type="entry name" value="ARM repeat"/>
    <property type="match status" value="2"/>
</dbReference>
<protein>
    <recommendedName>
        <fullName evidence="4">HEAT repeat domain-containing protein</fullName>
    </recommendedName>
</protein>
<dbReference type="EMBL" id="VGLS01001127">
    <property type="protein sequence ID" value="MBM3226961.1"/>
    <property type="molecule type" value="Genomic_DNA"/>
</dbReference>
<keyword evidence="1" id="KW-1133">Transmembrane helix</keyword>
<evidence type="ECO:0000256" key="1">
    <source>
        <dbReference type="SAM" id="Phobius"/>
    </source>
</evidence>
<dbReference type="InterPro" id="IPR036259">
    <property type="entry name" value="MFS_trans_sf"/>
</dbReference>
<keyword evidence="1" id="KW-0472">Membrane</keyword>
<dbReference type="AlphaFoldDB" id="A0A937W8J1"/>
<dbReference type="InterPro" id="IPR016024">
    <property type="entry name" value="ARM-type_fold"/>
</dbReference>
<dbReference type="Pfam" id="PF13646">
    <property type="entry name" value="HEAT_2"/>
    <property type="match status" value="1"/>
</dbReference>
<feature type="transmembrane region" description="Helical" evidence="1">
    <location>
        <begin position="104"/>
        <end position="126"/>
    </location>
</feature>
<dbReference type="SUPFAM" id="SSF103473">
    <property type="entry name" value="MFS general substrate transporter"/>
    <property type="match status" value="1"/>
</dbReference>